<protein>
    <submittedName>
        <fullName evidence="4">Uncharacterized protein</fullName>
    </submittedName>
</protein>
<dbReference type="EMBL" id="KL363484">
    <property type="protein sequence ID" value="KFD45473.1"/>
    <property type="molecule type" value="Genomic_DNA"/>
</dbReference>
<feature type="coiled-coil region" evidence="1">
    <location>
        <begin position="170"/>
        <end position="211"/>
    </location>
</feature>
<dbReference type="Proteomes" id="UP000030758">
    <property type="component" value="Unassembled WGS sequence"/>
</dbReference>
<reference evidence="4 5" key="1">
    <citation type="journal article" date="2014" name="Nat. Genet.">
        <title>Genome and transcriptome of the porcine whipworm Trichuris suis.</title>
        <authorList>
            <person name="Jex A.R."/>
            <person name="Nejsum P."/>
            <person name="Schwarz E.M."/>
            <person name="Hu L."/>
            <person name="Young N.D."/>
            <person name="Hall R.S."/>
            <person name="Korhonen P.K."/>
            <person name="Liao S."/>
            <person name="Thamsborg S."/>
            <person name="Xia J."/>
            <person name="Xu P."/>
            <person name="Wang S."/>
            <person name="Scheerlinck J.P."/>
            <person name="Hofmann A."/>
            <person name="Sternberg P.W."/>
            <person name="Wang J."/>
            <person name="Gasser R.B."/>
        </authorList>
    </citation>
    <scope>NUCLEOTIDE SEQUENCE [LARGE SCALE GENOMIC DNA]</scope>
    <source>
        <strain evidence="4">DCEP-RM93F</strain>
        <strain evidence="3">DCEP-RM93M</strain>
    </source>
</reference>
<evidence type="ECO:0000313" key="3">
    <source>
        <dbReference type="EMBL" id="KFD45473.1"/>
    </source>
</evidence>
<feature type="region of interest" description="Disordered" evidence="2">
    <location>
        <begin position="583"/>
        <end position="631"/>
    </location>
</feature>
<feature type="coiled-coil region" evidence="1">
    <location>
        <begin position="236"/>
        <end position="295"/>
    </location>
</feature>
<feature type="coiled-coil region" evidence="1">
    <location>
        <begin position="355"/>
        <end position="382"/>
    </location>
</feature>
<dbReference type="Proteomes" id="UP000030764">
    <property type="component" value="Unassembled WGS sequence"/>
</dbReference>
<evidence type="ECO:0000256" key="2">
    <source>
        <dbReference type="SAM" id="MobiDB-lite"/>
    </source>
</evidence>
<evidence type="ECO:0000313" key="4">
    <source>
        <dbReference type="EMBL" id="KFD69064.1"/>
    </source>
</evidence>
<dbReference type="AlphaFoldDB" id="A0A085NHW8"/>
<feature type="compositionally biased region" description="Polar residues" evidence="2">
    <location>
        <begin position="583"/>
        <end position="604"/>
    </location>
</feature>
<proteinExistence type="predicted"/>
<name>A0A085NHW8_9BILA</name>
<keyword evidence="1" id="KW-0175">Coiled coil</keyword>
<feature type="region of interest" description="Disordered" evidence="2">
    <location>
        <begin position="481"/>
        <end position="529"/>
    </location>
</feature>
<evidence type="ECO:0000256" key="1">
    <source>
        <dbReference type="SAM" id="Coils"/>
    </source>
</evidence>
<feature type="region of interest" description="Disordered" evidence="2">
    <location>
        <begin position="1"/>
        <end position="37"/>
    </location>
</feature>
<sequence>MGAGQAVSSVEKKQSSGLRVEEIVEPKESTTQNLKSSDAETNTFFGKRLPTAGQRNVTDRLRPVSLLDTNCMFGNSASETDIDHLSPQYKGEQSPSSRLSLLVDDHRYFDEHSLLESILLPTNSKRSDAKEAEKLSISPSQMTVSNDSVFTSHETDLNGCVPGINVLKQLLALQEKNSILIRQLREKTNEYESIVERVANLEESMRMLRNRLRFNNFLDTICRKSAKRQYITAEVANALEAQIKRMEQSMKELKADSYRSQQAALKAEAKQQTINQRYVEKIEALQAVNRELIGQITHGSKTPSTSEHSEKNYDGLFKFTVNLLQKMHRLRRRLNEIHYACSNRNIELLQTQSSLLLAHAQIERQKGELRELNSKAKSLKRAQTYHGQDLLQKKVNADLSFYLPFKLYGSQLTKVERCPSEFSIHIPDETLETEFISFIEPTKRKFLPEPKPRAVPSSENVKPALTGAASLTASIRDTRGIASDVPKLSPTTSAVSHRRPKDRDDASTADKGLFQPAGVKPIGKGRSPSLQRLTKVGHVKALAATFDANEAPRMQGKSDSTSALPHYSYGLFYCPEQQMPKTASSAERQCDSAMTTKGKGSQSKPLYVGSGKAKTESKRPSSDQFDSSAESYRETEYETMVYQMSMRPVPVSVVPPSQRGRAVQQPPTRIRPTAIQRKTAAEKSQPTSGATPIRPVVCVAKPSCIPQRTVTAMARKSAQKEQSARASGLKTLKILDNQQGKGESGAQQTRTSWLQKLRRRV</sequence>
<evidence type="ECO:0000313" key="5">
    <source>
        <dbReference type="Proteomes" id="UP000030764"/>
    </source>
</evidence>
<organism evidence="4">
    <name type="scientific">Trichuris suis</name>
    <name type="common">pig whipworm</name>
    <dbReference type="NCBI Taxonomy" id="68888"/>
    <lineage>
        <taxon>Eukaryota</taxon>
        <taxon>Metazoa</taxon>
        <taxon>Ecdysozoa</taxon>
        <taxon>Nematoda</taxon>
        <taxon>Enoplea</taxon>
        <taxon>Dorylaimia</taxon>
        <taxon>Trichinellida</taxon>
        <taxon>Trichuridae</taxon>
        <taxon>Trichuris</taxon>
    </lineage>
</organism>
<feature type="compositionally biased region" description="Polar residues" evidence="2">
    <location>
        <begin position="736"/>
        <end position="754"/>
    </location>
</feature>
<feature type="compositionally biased region" description="Basic and acidic residues" evidence="2">
    <location>
        <begin position="10"/>
        <end position="28"/>
    </location>
</feature>
<keyword evidence="5" id="KW-1185">Reference proteome</keyword>
<feature type="region of interest" description="Disordered" evidence="2">
    <location>
        <begin position="715"/>
        <end position="761"/>
    </location>
</feature>
<accession>A0A085NHW8</accession>
<dbReference type="EMBL" id="KL367499">
    <property type="protein sequence ID" value="KFD69064.1"/>
    <property type="molecule type" value="Genomic_DNA"/>
</dbReference>
<gene>
    <name evidence="3" type="ORF">M513_13651</name>
    <name evidence="4" type="ORF">M514_13651</name>
</gene>